<dbReference type="EMBL" id="MF417948">
    <property type="protein sequence ID" value="ASN72285.1"/>
    <property type="molecule type" value="Genomic_DNA"/>
</dbReference>
<evidence type="ECO:0000313" key="1">
    <source>
        <dbReference type="EMBL" id="ASN72285.1"/>
    </source>
</evidence>
<protein>
    <recommendedName>
        <fullName evidence="2">Phage terminase small subunit P27 family</fullName>
    </recommendedName>
</protein>
<reference evidence="1" key="1">
    <citation type="submission" date="2017-06" db="EMBL/GenBank/DDBJ databases">
        <title>Novel phages from South African skin metaviromes.</title>
        <authorList>
            <person name="van Zyl L.J."/>
            <person name="Abrahams Y."/>
            <person name="Stander E.A."/>
            <person name="Kirby B.M."/>
            <person name="Clavaud C."/>
            <person name="Farcet C."/>
            <person name="Breton L."/>
            <person name="Trindade M.I."/>
        </authorList>
    </citation>
    <scope>NUCLEOTIDE SEQUENCE</scope>
</reference>
<accession>A0A2H4JAK7</accession>
<evidence type="ECO:0008006" key="2">
    <source>
        <dbReference type="Google" id="ProtNLM"/>
    </source>
</evidence>
<dbReference type="Pfam" id="PF05119">
    <property type="entry name" value="Terminase_4"/>
    <property type="match status" value="1"/>
</dbReference>
<gene>
    <name evidence="1" type="ORF">10S12_23</name>
</gene>
<name>A0A2H4JAK7_9CAUD</name>
<proteinExistence type="predicted"/>
<sequence>MINHEKIPKPPSILTKVGIEKYYEIAEMLLGEGKWKTGDEIALSALCVNYQRWLQAEKAIKDNKDLCFTTETGYRQQIPEISIARDCMKTMLTFIREFALTPKERIKLKELILNPDEEGTDEEMESMIQK</sequence>
<dbReference type="InterPro" id="IPR006448">
    <property type="entry name" value="Phage_term_ssu_P27"/>
</dbReference>
<organism evidence="1">
    <name type="scientific">uncultured Caudovirales phage</name>
    <dbReference type="NCBI Taxonomy" id="2100421"/>
    <lineage>
        <taxon>Viruses</taxon>
        <taxon>Duplodnaviria</taxon>
        <taxon>Heunggongvirae</taxon>
        <taxon>Uroviricota</taxon>
        <taxon>Caudoviricetes</taxon>
        <taxon>Peduoviridae</taxon>
        <taxon>Maltschvirus</taxon>
        <taxon>Maltschvirus maltsch</taxon>
    </lineage>
</organism>